<dbReference type="InParanoid" id="A0A2H3DL14"/>
<evidence type="ECO:0000313" key="3">
    <source>
        <dbReference type="Proteomes" id="UP000217790"/>
    </source>
</evidence>
<dbReference type="OrthoDB" id="2742740at2759"/>
<dbReference type="EMBL" id="KZ293653">
    <property type="protein sequence ID" value="PBK94770.1"/>
    <property type="molecule type" value="Genomic_DNA"/>
</dbReference>
<evidence type="ECO:0000256" key="1">
    <source>
        <dbReference type="SAM" id="MobiDB-lite"/>
    </source>
</evidence>
<feature type="compositionally biased region" description="Polar residues" evidence="1">
    <location>
        <begin position="22"/>
        <end position="35"/>
    </location>
</feature>
<gene>
    <name evidence="2" type="ORF">ARMGADRAFT_1078639</name>
</gene>
<feature type="compositionally biased region" description="Pro residues" evidence="1">
    <location>
        <begin position="1"/>
        <end position="12"/>
    </location>
</feature>
<reference evidence="3" key="1">
    <citation type="journal article" date="2017" name="Nat. Ecol. Evol.">
        <title>Genome expansion and lineage-specific genetic innovations in the forest pathogenic fungi Armillaria.</title>
        <authorList>
            <person name="Sipos G."/>
            <person name="Prasanna A.N."/>
            <person name="Walter M.C."/>
            <person name="O'Connor E."/>
            <person name="Balint B."/>
            <person name="Krizsan K."/>
            <person name="Kiss B."/>
            <person name="Hess J."/>
            <person name="Varga T."/>
            <person name="Slot J."/>
            <person name="Riley R."/>
            <person name="Boka B."/>
            <person name="Rigling D."/>
            <person name="Barry K."/>
            <person name="Lee J."/>
            <person name="Mihaltcheva S."/>
            <person name="LaButti K."/>
            <person name="Lipzen A."/>
            <person name="Waldron R."/>
            <person name="Moloney N.M."/>
            <person name="Sperisen C."/>
            <person name="Kredics L."/>
            <person name="Vagvoelgyi C."/>
            <person name="Patrignani A."/>
            <person name="Fitzpatrick D."/>
            <person name="Nagy I."/>
            <person name="Doyle S."/>
            <person name="Anderson J.B."/>
            <person name="Grigoriev I.V."/>
            <person name="Gueldener U."/>
            <person name="Muensterkoetter M."/>
            <person name="Nagy L.G."/>
        </authorList>
    </citation>
    <scope>NUCLEOTIDE SEQUENCE [LARGE SCALE GENOMIC DNA]</scope>
    <source>
        <strain evidence="3">Ar21-2</strain>
    </source>
</reference>
<proteinExistence type="predicted"/>
<evidence type="ECO:0000313" key="2">
    <source>
        <dbReference type="EMBL" id="PBK94770.1"/>
    </source>
</evidence>
<accession>A0A2H3DL14</accession>
<name>A0A2H3DL14_ARMGA</name>
<dbReference type="Proteomes" id="UP000217790">
    <property type="component" value="Unassembled WGS sequence"/>
</dbReference>
<dbReference type="STRING" id="47427.A0A2H3DL14"/>
<organism evidence="2 3">
    <name type="scientific">Armillaria gallica</name>
    <name type="common">Bulbous honey fungus</name>
    <name type="synonym">Armillaria bulbosa</name>
    <dbReference type="NCBI Taxonomy" id="47427"/>
    <lineage>
        <taxon>Eukaryota</taxon>
        <taxon>Fungi</taxon>
        <taxon>Dikarya</taxon>
        <taxon>Basidiomycota</taxon>
        <taxon>Agaricomycotina</taxon>
        <taxon>Agaricomycetes</taxon>
        <taxon>Agaricomycetidae</taxon>
        <taxon>Agaricales</taxon>
        <taxon>Marasmiineae</taxon>
        <taxon>Physalacriaceae</taxon>
        <taxon>Armillaria</taxon>
    </lineage>
</organism>
<sequence length="205" mass="23296">MDEMNTPPPSPTVKPSSEQHHFSPSTPSPGHTQASLAPIRDSRHPNHGYDAPTSTTLEESNMELDDISHLQEALPELPFDLDDPNFLFALRNFFATTNVSKETYKSFLFAYKEHHPSLQQYSFDQIKEHVEHLSGIVSLVHDMCIDTCATFTGPFKELEECYYCTKPCYKMDNLDINSIRSQLDLSSRPCTLPLRAQRTCSTIQK</sequence>
<dbReference type="AlphaFoldDB" id="A0A2H3DL14"/>
<feature type="region of interest" description="Disordered" evidence="1">
    <location>
        <begin position="1"/>
        <end position="54"/>
    </location>
</feature>
<keyword evidence="3" id="KW-1185">Reference proteome</keyword>
<protein>
    <submittedName>
        <fullName evidence="2">Uncharacterized protein</fullName>
    </submittedName>
</protein>